<dbReference type="Proteomes" id="UP000283634">
    <property type="component" value="Unassembled WGS sequence"/>
</dbReference>
<gene>
    <name evidence="1" type="ORF">TraAM80_01021</name>
</gene>
<sequence length="130" mass="13937">MCHGTQARPSAAPQIRCVIQRTVKTSTSPPNYSFSSSEDVGMHHSFFLACYLYANCEGCVVSKLEYPLTTSTPISTALSSLPGLCVQAAPGRSEPVTSVTRRSKEITLNTKTKQAATLAKGQQIINADEV</sequence>
<comment type="caution">
    <text evidence="1">The sequence shown here is derived from an EMBL/GenBank/DDBJ whole genome shotgun (WGS) entry which is preliminary data.</text>
</comment>
<name>A0A3R7P1W0_TRYRA</name>
<accession>A0A3R7P1W0</accession>
<evidence type="ECO:0000313" key="2">
    <source>
        <dbReference type="Proteomes" id="UP000283634"/>
    </source>
</evidence>
<organism evidence="1 2">
    <name type="scientific">Trypanosoma rangeli</name>
    <dbReference type="NCBI Taxonomy" id="5698"/>
    <lineage>
        <taxon>Eukaryota</taxon>
        <taxon>Discoba</taxon>
        <taxon>Euglenozoa</taxon>
        <taxon>Kinetoplastea</taxon>
        <taxon>Metakinetoplastina</taxon>
        <taxon>Trypanosomatida</taxon>
        <taxon>Trypanosomatidae</taxon>
        <taxon>Trypanosoma</taxon>
        <taxon>Herpetosoma</taxon>
    </lineage>
</organism>
<keyword evidence="2" id="KW-1185">Reference proteome</keyword>
<protein>
    <submittedName>
        <fullName evidence="1">Uncharacterized protein</fullName>
    </submittedName>
</protein>
<dbReference type="GeneID" id="40324954"/>
<dbReference type="AlphaFoldDB" id="A0A3R7P1W0"/>
<dbReference type="EMBL" id="MKGL01000018">
    <property type="protein sequence ID" value="RNF11403.1"/>
    <property type="molecule type" value="Genomic_DNA"/>
</dbReference>
<dbReference type="RefSeq" id="XP_029242164.1">
    <property type="nucleotide sequence ID" value="XM_029378077.1"/>
</dbReference>
<reference evidence="1 2" key="1">
    <citation type="journal article" date="2018" name="BMC Genomics">
        <title>Genomic comparison of Trypanosoma conorhini and Trypanosoma rangeli to Trypanosoma cruzi strains of high and low virulence.</title>
        <authorList>
            <person name="Bradwell K.R."/>
            <person name="Koparde V.N."/>
            <person name="Matveyev A.V."/>
            <person name="Serrano M.G."/>
            <person name="Alves J.M."/>
            <person name="Parikh H."/>
            <person name="Huang B."/>
            <person name="Lee V."/>
            <person name="Espinosa-Alvarez O."/>
            <person name="Ortiz P.A."/>
            <person name="Costa-Martins A.G."/>
            <person name="Teixeira M.M."/>
            <person name="Buck G.A."/>
        </authorList>
    </citation>
    <scope>NUCLEOTIDE SEQUENCE [LARGE SCALE GENOMIC DNA]</scope>
    <source>
        <strain evidence="1 2">AM80</strain>
    </source>
</reference>
<evidence type="ECO:0000313" key="1">
    <source>
        <dbReference type="EMBL" id="RNF11403.1"/>
    </source>
</evidence>
<proteinExistence type="predicted"/>